<dbReference type="InterPro" id="IPR024087">
    <property type="entry name" value="Creatininase-like_sf"/>
</dbReference>
<dbReference type="EMBL" id="JAPDHZ010000003">
    <property type="protein sequence ID" value="MDG0791824.1"/>
    <property type="molecule type" value="Genomic_DNA"/>
</dbReference>
<sequence length="127" mass="13124">MRAPDEISQLMYLRPDLIDMEARVLEDQAGSGGRLALAADADQATAERGRAIMEACLDSLCREVDGIKAELGGGALSSGGLRDGRGNLGRCMAFRSGLDDGSALAGPGGGHAAVAVETLRTPRARRA</sequence>
<keyword evidence="2" id="KW-1185">Reference proteome</keyword>
<comment type="caution">
    <text evidence="1">The sequence shown here is derived from an EMBL/GenBank/DDBJ whole genome shotgun (WGS) entry which is preliminary data.</text>
</comment>
<accession>A0A9X4QMD7</accession>
<organism evidence="1 2">
    <name type="scientific">Cohnella ginsengisoli</name>
    <dbReference type="NCBI Taxonomy" id="425004"/>
    <lineage>
        <taxon>Bacteria</taxon>
        <taxon>Bacillati</taxon>
        <taxon>Bacillota</taxon>
        <taxon>Bacilli</taxon>
        <taxon>Bacillales</taxon>
        <taxon>Paenibacillaceae</taxon>
        <taxon>Cohnella</taxon>
    </lineage>
</organism>
<dbReference type="Proteomes" id="UP001153387">
    <property type="component" value="Unassembled WGS sequence"/>
</dbReference>
<dbReference type="Gene3D" id="3.40.50.10310">
    <property type="entry name" value="Creatininase"/>
    <property type="match status" value="1"/>
</dbReference>
<name>A0A9X4QMD7_9BACL</name>
<dbReference type="AlphaFoldDB" id="A0A9X4QMD7"/>
<proteinExistence type="predicted"/>
<evidence type="ECO:0000313" key="2">
    <source>
        <dbReference type="Proteomes" id="UP001153387"/>
    </source>
</evidence>
<reference evidence="1 2" key="1">
    <citation type="submission" date="2022-10" db="EMBL/GenBank/DDBJ databases">
        <title>Comparative genomic analysis of Cohnella hashimotonis sp. nov., isolated from the International Space Station.</title>
        <authorList>
            <person name="Simpson A."/>
            <person name="Venkateswaran K."/>
        </authorList>
    </citation>
    <scope>NUCLEOTIDE SEQUENCE [LARGE SCALE GENOMIC DNA]</scope>
    <source>
        <strain evidence="1 2">DSM 18997</strain>
    </source>
</reference>
<evidence type="ECO:0000313" key="1">
    <source>
        <dbReference type="EMBL" id="MDG0791824.1"/>
    </source>
</evidence>
<gene>
    <name evidence="1" type="ORF">OMP38_13860</name>
</gene>
<dbReference type="SUPFAM" id="SSF102215">
    <property type="entry name" value="Creatininase"/>
    <property type="match status" value="1"/>
</dbReference>
<protein>
    <submittedName>
        <fullName evidence="1">Uncharacterized protein</fullName>
    </submittedName>
</protein>
<dbReference type="RefSeq" id="WP_277565671.1">
    <property type="nucleotide sequence ID" value="NZ_JAPDHZ010000003.1"/>
</dbReference>